<protein>
    <recommendedName>
        <fullName evidence="1">Integrase catalytic domain-containing protein</fullName>
    </recommendedName>
</protein>
<evidence type="ECO:0000259" key="1">
    <source>
        <dbReference type="PROSITE" id="PS50994"/>
    </source>
</evidence>
<dbReference type="InterPro" id="IPR036397">
    <property type="entry name" value="RNaseH_sf"/>
</dbReference>
<dbReference type="InterPro" id="IPR001584">
    <property type="entry name" value="Integrase_cat-core"/>
</dbReference>
<evidence type="ECO:0000313" key="3">
    <source>
        <dbReference type="Proteomes" id="UP000472270"/>
    </source>
</evidence>
<feature type="domain" description="Integrase catalytic" evidence="1">
    <location>
        <begin position="195"/>
        <end position="378"/>
    </location>
</feature>
<dbReference type="PANTHER" id="PTHR46791:SF4">
    <property type="match status" value="1"/>
</dbReference>
<dbReference type="GO" id="GO:0003676">
    <property type="term" value="F:nucleic acid binding"/>
    <property type="evidence" value="ECO:0007669"/>
    <property type="project" value="InterPro"/>
</dbReference>
<dbReference type="GO" id="GO:0015074">
    <property type="term" value="P:DNA integration"/>
    <property type="evidence" value="ECO:0007669"/>
    <property type="project" value="InterPro"/>
</dbReference>
<dbReference type="Gene3D" id="3.30.420.10">
    <property type="entry name" value="Ribonuclease H-like superfamily/Ribonuclease H"/>
    <property type="match status" value="1"/>
</dbReference>
<keyword evidence="3" id="KW-1185">Reference proteome</keyword>
<reference evidence="2" key="2">
    <citation type="submission" date="2025-09" db="UniProtKB">
        <authorList>
            <consortium name="Ensembl"/>
        </authorList>
    </citation>
    <scope>IDENTIFICATION</scope>
</reference>
<dbReference type="Ensembl" id="ENSSRHT00000077203.1">
    <property type="protein sequence ID" value="ENSSRHP00000075158.1"/>
    <property type="gene ID" value="ENSSRHG00000037325.1"/>
</dbReference>
<name>A0A673LH16_9TELE</name>
<dbReference type="SUPFAM" id="SSF53098">
    <property type="entry name" value="Ribonuclease H-like"/>
    <property type="match status" value="1"/>
</dbReference>
<dbReference type="AlphaFoldDB" id="A0A673LH16"/>
<dbReference type="PROSITE" id="PS50994">
    <property type="entry name" value="INTEGRASE"/>
    <property type="match status" value="1"/>
</dbReference>
<sequence>MLTVARDLRRLADTVEISSTLSADYILFRVDSSIHSLGQLAATFDVAVDPFVLEKLEQVTLILRRTGVNRNVTGRPLLPISASAIEFYLLSGLRVREIAELFGVCERTIRYRMAQKGRLRLFTVLDITNLVSELDAILTGILRQHPNTGYKMMMGHLNAQGIRIQIHRVQESMRRVDPDGVAVRSVLLQTTRRRRYSVPAANSLWHIDGNHKLIRWRIVVHGGIDGFSRLIVYLSAATNNHASTVMTSFREAVSLYGLPSRVRSDKGGENIEVAHYMVTNRGANRNSHITGRSVHNQRIERLWRDVFGGVLDLFYTTFYNLEHEGLLNPDDEVHLYALHWSFLPHIQRHLSFFKDAWNHHRLRTEGNQSPYQLWTRHRLEEDLYQVYIANFVLIFLYFPHQQGIIIPEVQLPRPLTEEEVERLPNPEASFSSVLDIYIHAVALLQEMMNS</sequence>
<proteinExistence type="predicted"/>
<dbReference type="Pfam" id="PF24764">
    <property type="entry name" value="rva_4"/>
    <property type="match status" value="1"/>
</dbReference>
<reference evidence="2" key="1">
    <citation type="submission" date="2025-08" db="UniProtKB">
        <authorList>
            <consortium name="Ensembl"/>
        </authorList>
    </citation>
    <scope>IDENTIFICATION</scope>
</reference>
<dbReference type="Proteomes" id="UP000472270">
    <property type="component" value="Unassembled WGS sequence"/>
</dbReference>
<dbReference type="PANTHER" id="PTHR46791">
    <property type="entry name" value="EXPRESSED PROTEIN"/>
    <property type="match status" value="1"/>
</dbReference>
<organism evidence="2 3">
    <name type="scientific">Sinocyclocheilus rhinocerous</name>
    <dbReference type="NCBI Taxonomy" id="307959"/>
    <lineage>
        <taxon>Eukaryota</taxon>
        <taxon>Metazoa</taxon>
        <taxon>Chordata</taxon>
        <taxon>Craniata</taxon>
        <taxon>Vertebrata</taxon>
        <taxon>Euteleostomi</taxon>
        <taxon>Actinopterygii</taxon>
        <taxon>Neopterygii</taxon>
        <taxon>Teleostei</taxon>
        <taxon>Ostariophysi</taxon>
        <taxon>Cypriniformes</taxon>
        <taxon>Cyprinidae</taxon>
        <taxon>Cyprininae</taxon>
        <taxon>Sinocyclocheilus</taxon>
    </lineage>
</organism>
<accession>A0A673LH16</accession>
<dbReference type="InterPro" id="IPR012337">
    <property type="entry name" value="RNaseH-like_sf"/>
</dbReference>
<evidence type="ECO:0000313" key="2">
    <source>
        <dbReference type="Ensembl" id="ENSSRHP00000075158.1"/>
    </source>
</evidence>
<dbReference type="InterPro" id="IPR058913">
    <property type="entry name" value="Integrase_dom_put"/>
</dbReference>